<keyword evidence="3 6" id="KW-0812">Transmembrane</keyword>
<feature type="transmembrane region" description="Helical" evidence="6">
    <location>
        <begin position="476"/>
        <end position="497"/>
    </location>
</feature>
<evidence type="ECO:0000313" key="8">
    <source>
        <dbReference type="EMBL" id="OAN52180.1"/>
    </source>
</evidence>
<evidence type="ECO:0000256" key="4">
    <source>
        <dbReference type="ARBA" id="ARBA00022989"/>
    </source>
</evidence>
<accession>A0A178MS31</accession>
<feature type="transmembrane region" description="Helical" evidence="6">
    <location>
        <begin position="100"/>
        <end position="118"/>
    </location>
</feature>
<comment type="subcellular location">
    <subcellularLocation>
        <location evidence="1">Cell membrane</location>
        <topology evidence="1">Multi-pass membrane protein</topology>
    </subcellularLocation>
</comment>
<dbReference type="AlphaFoldDB" id="A0A178MS31"/>
<comment type="caution">
    <text evidence="8">The sequence shown here is derived from an EMBL/GenBank/DDBJ whole genome shotgun (WGS) entry which is preliminary data.</text>
</comment>
<keyword evidence="5 6" id="KW-0472">Membrane</keyword>
<evidence type="ECO:0000259" key="7">
    <source>
        <dbReference type="Pfam" id="PF05425"/>
    </source>
</evidence>
<feature type="transmembrane region" description="Helical" evidence="6">
    <location>
        <begin position="199"/>
        <end position="219"/>
    </location>
</feature>
<feature type="transmembrane region" description="Helical" evidence="6">
    <location>
        <begin position="448"/>
        <end position="464"/>
    </location>
</feature>
<keyword evidence="4 6" id="KW-1133">Transmembrane helix</keyword>
<feature type="transmembrane region" description="Helical" evidence="6">
    <location>
        <begin position="153"/>
        <end position="178"/>
    </location>
</feature>
<name>A0A178MS31_9PROT</name>
<evidence type="ECO:0000256" key="1">
    <source>
        <dbReference type="ARBA" id="ARBA00004651"/>
    </source>
</evidence>
<proteinExistence type="predicted"/>
<feature type="transmembrane region" description="Helical" evidence="6">
    <location>
        <begin position="125"/>
        <end position="147"/>
    </location>
</feature>
<reference evidence="8 9" key="1">
    <citation type="submission" date="2016-04" db="EMBL/GenBank/DDBJ databases">
        <title>Draft genome sequence of freshwater magnetotactic bacteria Magnetospirillum marisnigri SP-1 and Magnetospirillum moscoviense BB-1.</title>
        <authorList>
            <person name="Koziaeva V."/>
            <person name="Dziuba M.V."/>
            <person name="Ivanov T.M."/>
            <person name="Kuznetsov B."/>
            <person name="Grouzdev D.S."/>
        </authorList>
    </citation>
    <scope>NUCLEOTIDE SEQUENCE [LARGE SCALE GENOMIC DNA]</scope>
    <source>
        <strain evidence="8 9">SP-1</strain>
    </source>
</reference>
<organism evidence="8 9">
    <name type="scientific">Paramagnetospirillum marisnigri</name>
    <dbReference type="NCBI Taxonomy" id="1285242"/>
    <lineage>
        <taxon>Bacteria</taxon>
        <taxon>Pseudomonadati</taxon>
        <taxon>Pseudomonadota</taxon>
        <taxon>Alphaproteobacteria</taxon>
        <taxon>Rhodospirillales</taxon>
        <taxon>Magnetospirillaceae</taxon>
        <taxon>Paramagnetospirillum</taxon>
    </lineage>
</organism>
<feature type="transmembrane region" description="Helical" evidence="6">
    <location>
        <begin position="356"/>
        <end position="374"/>
    </location>
</feature>
<feature type="transmembrane region" description="Helical" evidence="6">
    <location>
        <begin position="225"/>
        <end position="250"/>
    </location>
</feature>
<evidence type="ECO:0000256" key="6">
    <source>
        <dbReference type="SAM" id="Phobius"/>
    </source>
</evidence>
<gene>
    <name evidence="8" type="ORF">A6A04_00285</name>
</gene>
<dbReference type="STRING" id="1285242.A6A04_00285"/>
<feature type="transmembrane region" description="Helical" evidence="6">
    <location>
        <begin position="418"/>
        <end position="436"/>
    </location>
</feature>
<dbReference type="Proteomes" id="UP000078428">
    <property type="component" value="Unassembled WGS sequence"/>
</dbReference>
<sequence>MLAALPPDILAFIGVILRGLQLTAQSFVLGGVMFVLAFVRPMAPRLAGQAAELEATGLRWTSWSGFALTAVVTIAILNTLAQLVAGLEIDTHEAMGADFIAWNLVMAAAAVAAGLAARSAGGNRAYVLAAAAAVVLIASILSSHAYARLDDRPYFVAAGVLHQLGASLWIGGIPFMLLALGRFKDSHIRLAVGVRFSQLFTVAVGLLLAGAALLAWGYINTLAGLVGTAYGIMTGAKITLLAVLLLLAAMNRSATHRPEGDVEKGLFRLRRFAEVEIGIGITVLMIAASMASQPPSIDQTEFQATIREIAERMLPDRMPRLVSPDPSTLSIYVDAEGKTAEMETADKMWSEFNHNWAGIFVLAMGLMAIANGAGARWARHWPLIFLVLGAAIMIRSDPESWPIGPRGFFETLTDPEVFQHRVVGLLLFPFGLFEWAVRTGRLKAERHALIFPILCAVGAALLLVHNHTLSDVKERFLIEFSHIPMGIFGVMAGWMRWLEIRTDGRIKTVAGLVWPICFSMVGVLLIIYREL</sequence>
<evidence type="ECO:0000256" key="2">
    <source>
        <dbReference type="ARBA" id="ARBA00022475"/>
    </source>
</evidence>
<evidence type="ECO:0000256" key="5">
    <source>
        <dbReference type="ARBA" id="ARBA00023136"/>
    </source>
</evidence>
<keyword evidence="2" id="KW-1003">Cell membrane</keyword>
<dbReference type="PANTHER" id="PTHR34820">
    <property type="entry name" value="INNER MEMBRANE PROTEIN YEBZ"/>
    <property type="match status" value="1"/>
</dbReference>
<dbReference type="GO" id="GO:0005886">
    <property type="term" value="C:plasma membrane"/>
    <property type="evidence" value="ECO:0007669"/>
    <property type="project" value="UniProtKB-SubCell"/>
</dbReference>
<evidence type="ECO:0000313" key="9">
    <source>
        <dbReference type="Proteomes" id="UP000078428"/>
    </source>
</evidence>
<dbReference type="InterPro" id="IPR032694">
    <property type="entry name" value="CopC/D"/>
</dbReference>
<evidence type="ECO:0000256" key="3">
    <source>
        <dbReference type="ARBA" id="ARBA00022692"/>
    </source>
</evidence>
<dbReference type="PANTHER" id="PTHR34820:SF4">
    <property type="entry name" value="INNER MEMBRANE PROTEIN YEBZ"/>
    <property type="match status" value="1"/>
</dbReference>
<feature type="transmembrane region" description="Helical" evidence="6">
    <location>
        <begin position="20"/>
        <end position="39"/>
    </location>
</feature>
<feature type="transmembrane region" description="Helical" evidence="6">
    <location>
        <begin position="509"/>
        <end position="528"/>
    </location>
</feature>
<keyword evidence="9" id="KW-1185">Reference proteome</keyword>
<feature type="transmembrane region" description="Helical" evidence="6">
    <location>
        <begin position="60"/>
        <end position="80"/>
    </location>
</feature>
<feature type="domain" description="Copper resistance protein D" evidence="7">
    <location>
        <begin position="194"/>
        <end position="289"/>
    </location>
</feature>
<dbReference type="RefSeq" id="WP_068490956.1">
    <property type="nucleotide sequence ID" value="NZ_LWQT01000044.1"/>
</dbReference>
<dbReference type="OrthoDB" id="113685at2"/>
<dbReference type="InterPro" id="IPR008457">
    <property type="entry name" value="Cu-R_CopD_dom"/>
</dbReference>
<protein>
    <submittedName>
        <fullName evidence="8">Copper transporter</fullName>
    </submittedName>
</protein>
<dbReference type="Pfam" id="PF05425">
    <property type="entry name" value="CopD"/>
    <property type="match status" value="1"/>
</dbReference>
<dbReference type="GO" id="GO:0006825">
    <property type="term" value="P:copper ion transport"/>
    <property type="evidence" value="ECO:0007669"/>
    <property type="project" value="InterPro"/>
</dbReference>
<dbReference type="EMBL" id="LWQT01000044">
    <property type="protein sequence ID" value="OAN52180.1"/>
    <property type="molecule type" value="Genomic_DNA"/>
</dbReference>